<sequence>MSYQKISLLVFILTLLLSCNAYHPLAKYNYVNGAKLINKEAEISVQYFGDTHIRSPYEIDRKSLAELIRKYPILHKKNLLAFSKTTVNPEYKGYLFLTKKYAELEHLDLPVIDTLSQSVLFGTKNNKRGIYLLLTAVNKNTSIQGIIKDGEKIVESVQFKIDSSNALTYSKVFENVRNDINYLKSSKKIIEAPVADSLEGEWMQYQYLTTINSFMQNNEKYDSLIDQFESKRMSNQVNTLKAIHKSKIDHDKEALDKISKEAEKTRVVMVNENHWYPKHRIFTISLLQRLKNQGYNYLALESLSSAFQASKINQSRPYPTLSSGYYIQEAYFAHLIRKAVSLGYKIISYENTDNAINREVGQAQNLFNYIKQDSKAKILVHAGIDHILEEPTKNGKWMATVFKEISGIDPLTINQVEMIEEASDEIILMPFDQLVKDTQKVTDYYVVNNLKTNLKNIYSESDFKIFTLNLNAYRHLNLPLLIKIYNKNEFDIYKKNAVPVLNLKMGNYEKLEIELPVNNYSVLIMDKNGETSELMNL</sequence>
<keyword evidence="2" id="KW-1185">Reference proteome</keyword>
<evidence type="ECO:0000313" key="1">
    <source>
        <dbReference type="EMBL" id="MFC4027277.1"/>
    </source>
</evidence>
<proteinExistence type="predicted"/>
<evidence type="ECO:0000313" key="2">
    <source>
        <dbReference type="Proteomes" id="UP001595793"/>
    </source>
</evidence>
<dbReference type="EMBL" id="JBHSAS010000006">
    <property type="protein sequence ID" value="MFC4027277.1"/>
    <property type="molecule type" value="Genomic_DNA"/>
</dbReference>
<reference evidence="2" key="1">
    <citation type="journal article" date="2019" name="Int. J. Syst. Evol. Microbiol.">
        <title>The Global Catalogue of Microorganisms (GCM) 10K type strain sequencing project: providing services to taxonomists for standard genome sequencing and annotation.</title>
        <authorList>
            <consortium name="The Broad Institute Genomics Platform"/>
            <consortium name="The Broad Institute Genome Sequencing Center for Infectious Disease"/>
            <person name="Wu L."/>
            <person name="Ma J."/>
        </authorList>
    </citation>
    <scope>NUCLEOTIDE SEQUENCE [LARGE SCALE GENOMIC DNA]</scope>
    <source>
        <strain evidence="2">CECT 9128</strain>
    </source>
</reference>
<dbReference type="Proteomes" id="UP001595793">
    <property type="component" value="Unassembled WGS sequence"/>
</dbReference>
<comment type="caution">
    <text evidence="1">The sequence shown here is derived from an EMBL/GenBank/DDBJ whole genome shotgun (WGS) entry which is preliminary data.</text>
</comment>
<accession>A0ABV8H5C2</accession>
<gene>
    <name evidence="1" type="ORF">ACFOS1_07665</name>
</gene>
<name>A0ABV8H5C2_9FLAO</name>
<dbReference type="RefSeq" id="WP_290234537.1">
    <property type="nucleotide sequence ID" value="NZ_JAUFPZ010000002.1"/>
</dbReference>
<organism evidence="1 2">
    <name type="scientific">Zunongwangia endophytica</name>
    <dbReference type="NCBI Taxonomy" id="1808945"/>
    <lineage>
        <taxon>Bacteria</taxon>
        <taxon>Pseudomonadati</taxon>
        <taxon>Bacteroidota</taxon>
        <taxon>Flavobacteriia</taxon>
        <taxon>Flavobacteriales</taxon>
        <taxon>Flavobacteriaceae</taxon>
        <taxon>Zunongwangia</taxon>
    </lineage>
</organism>
<dbReference type="PROSITE" id="PS51257">
    <property type="entry name" value="PROKAR_LIPOPROTEIN"/>
    <property type="match status" value="1"/>
</dbReference>
<protein>
    <recommendedName>
        <fullName evidence="3">Haem-binding uptake Tiki superfamily ChaN domain-containing protein</fullName>
    </recommendedName>
</protein>
<evidence type="ECO:0008006" key="3">
    <source>
        <dbReference type="Google" id="ProtNLM"/>
    </source>
</evidence>